<gene>
    <name evidence="2" type="ORF">B9J08_004018</name>
    <name evidence="1" type="ORF">B9J08_01875</name>
</gene>
<reference evidence="2 3" key="1">
    <citation type="journal article" date="2017" name="Clin. Infect. Dis.">
        <title>Simultaneous emergence of multidrug-resistant Candida auris on 3 continents confirmed by whole-genome sequencing and epidemiological analyses.</title>
        <authorList>
            <person name="Lockhart S.R."/>
            <person name="Etienne K.A."/>
            <person name="Vallabhaneni S."/>
            <person name="Farooqi J."/>
            <person name="Chowdhary A."/>
            <person name="Govender N.P."/>
            <person name="Colombo A.L."/>
            <person name="Calvo B."/>
            <person name="Cuomo C.A."/>
            <person name="Desjardins C.A."/>
            <person name="Berkow E.L."/>
            <person name="Castanheira M."/>
            <person name="Magobo R.E."/>
            <person name="Jabeen K."/>
            <person name="Asghar R.J."/>
            <person name="Meis J.F."/>
            <person name="Jackson B."/>
            <person name="Chiller T."/>
            <person name="Litvintseva A.P."/>
        </authorList>
    </citation>
    <scope>NUCLEOTIDE SEQUENCE [LARGE SCALE GENOMIC DNA]</scope>
    <source>
        <strain evidence="2 3">B8441</strain>
    </source>
</reference>
<dbReference type="AlphaFoldDB" id="A0A2H0ZQC0"/>
<dbReference type="VEuPathDB" id="FungiDB:CJI97_004005"/>
<dbReference type="InterPro" id="IPR025638">
    <property type="entry name" value="DUF4336"/>
</dbReference>
<dbReference type="EMBL" id="PEKT02000007">
    <property type="protein sequence ID" value="PIS52402.1"/>
    <property type="molecule type" value="Genomic_DNA"/>
</dbReference>
<dbReference type="VEuPathDB" id="FungiDB:QG37_07850"/>
<protein>
    <recommendedName>
        <fullName evidence="4">Metallo-beta-lactamase domain-containing protein</fullName>
    </recommendedName>
</protein>
<dbReference type="PANTHER" id="PTHR33835">
    <property type="entry name" value="YALI0C07656P"/>
    <property type="match status" value="1"/>
</dbReference>
<dbReference type="SUPFAM" id="SSF56281">
    <property type="entry name" value="Metallo-hydrolase/oxidoreductase"/>
    <property type="match status" value="1"/>
</dbReference>
<accession>A0A5Q7YGA5</accession>
<dbReference type="Proteomes" id="UP000230249">
    <property type="component" value="Unassembled WGS sequence"/>
</dbReference>
<evidence type="ECO:0008006" key="4">
    <source>
        <dbReference type="Google" id="ProtNLM"/>
    </source>
</evidence>
<dbReference type="OMA" id="IIPDREH"/>
<reference evidence="1 3" key="3">
    <citation type="journal article" date="2018" name="Nat. Commun.">
        <title>Genomic insights into multidrug-resistance, mating and virulence in Candida auris and related emerging species.</title>
        <authorList>
            <person name="Munoz J.F."/>
            <person name="Gade L."/>
            <person name="Chow N.A."/>
            <person name="Loparev V.N."/>
            <person name="Juieng P."/>
            <person name="Berkow E.L."/>
            <person name="Farrer R.A."/>
            <person name="Litvintseva A.P."/>
            <person name="Cuomo C.A."/>
        </authorList>
    </citation>
    <scope>GENOME REANNOTATION</scope>
    <source>
        <strain evidence="1 3">B8441</strain>
    </source>
</reference>
<dbReference type="VEuPathDB" id="FungiDB:CJJ07_002041"/>
<evidence type="ECO:0000313" key="1">
    <source>
        <dbReference type="EMBL" id="KAK8443508.1"/>
    </source>
</evidence>
<dbReference type="EMBL" id="PEKT03000001">
    <property type="protein sequence ID" value="KAK8443508.1"/>
    <property type="molecule type" value="Genomic_DNA"/>
</dbReference>
<dbReference type="VEuPathDB" id="FungiDB:B9J08_004018"/>
<organism evidence="2">
    <name type="scientific">Candidozyma auris</name>
    <name type="common">Yeast</name>
    <name type="synonym">Candida auris</name>
    <dbReference type="NCBI Taxonomy" id="498019"/>
    <lineage>
        <taxon>Eukaryota</taxon>
        <taxon>Fungi</taxon>
        <taxon>Dikarya</taxon>
        <taxon>Ascomycota</taxon>
        <taxon>Saccharomycotina</taxon>
        <taxon>Pichiomycetes</taxon>
        <taxon>Metschnikowiaceae</taxon>
        <taxon>Candidozyma</taxon>
    </lineage>
</organism>
<dbReference type="Gene3D" id="3.60.15.10">
    <property type="entry name" value="Ribonuclease Z/Hydroxyacylglutathione hydrolase-like"/>
    <property type="match status" value="1"/>
</dbReference>
<dbReference type="PANTHER" id="PTHR33835:SF1">
    <property type="entry name" value="METALLO-BETA-LACTAMASE DOMAIN-CONTAINING PROTEIN"/>
    <property type="match status" value="1"/>
</dbReference>
<keyword evidence="3" id="KW-1185">Reference proteome</keyword>
<comment type="caution">
    <text evidence="2">The sequence shown here is derived from an EMBL/GenBank/DDBJ whole genome shotgun (WGS) entry which is preliminary data.</text>
</comment>
<sequence>MGYPDPLKVFSRKLTDNVVVSSSGFKRFDRINFGARMALFNYNDTIVVWSALPYSEGVKEALKMSSGAKEPNVKYVVIPDREHTMAAKSFKEQFPQLKIIAMEGVDLGKSVPIDYVVTSKYKNQLIDAQKLKEIGISDPVILDNFEFVYLPSHANSELVMYDKQSRALFQADLLFNLKQGDGNEQFSKHCGHEGGNPFSGFSYLARFMHPDSKFGRFFMNKAVNSGAAAEGLQKIYGWDFEKVVMCHGSIIESGGREVFRKVFASAIDKK</sequence>
<reference evidence="2" key="2">
    <citation type="submission" date="2017-11" db="EMBL/GenBank/DDBJ databases">
        <title>Candida auris genome assembly and annotation.</title>
        <authorList>
            <person name="Munoz J.F."/>
            <person name="Gade L.G."/>
            <person name="Chow N.A."/>
            <person name="Litvintseva A.P."/>
            <person name="Loparev V.N."/>
            <person name="Cuomo C.A."/>
        </authorList>
    </citation>
    <scope>NUCLEOTIDE SEQUENCE</scope>
    <source>
        <strain evidence="2">B8441</strain>
    </source>
</reference>
<dbReference type="VEuPathDB" id="FungiDB:CJI96_0002459"/>
<proteinExistence type="predicted"/>
<dbReference type="InterPro" id="IPR036866">
    <property type="entry name" value="RibonucZ/Hydroxyglut_hydro"/>
</dbReference>
<evidence type="ECO:0000313" key="2">
    <source>
        <dbReference type="EMBL" id="PIS52402.1"/>
    </source>
</evidence>
<dbReference type="VEuPathDB" id="FungiDB:CJJ09_000179"/>
<evidence type="ECO:0000313" key="3">
    <source>
        <dbReference type="Proteomes" id="UP000230249"/>
    </source>
</evidence>
<accession>A0A2H0ZQC0</accession>
<reference evidence="1" key="4">
    <citation type="submission" date="2024-03" db="EMBL/GenBank/DDBJ databases">
        <title>Improved genome assembly of Candida auris strain B8441 and annotation of B11205.</title>
        <authorList>
            <person name="Cauldron N.C."/>
            <person name="Shea T."/>
            <person name="Cuomo C.A."/>
        </authorList>
    </citation>
    <scope>NUCLEOTIDE SEQUENCE</scope>
    <source>
        <strain evidence="1">B8441</strain>
    </source>
</reference>
<name>A0A2H0ZQC0_CANAR</name>